<reference evidence="3 4" key="1">
    <citation type="submission" date="2014-08" db="EMBL/GenBank/DDBJ databases">
        <authorList>
            <person name="Hassan Y.I."/>
            <person name="Lepp D."/>
            <person name="Zhou T."/>
        </authorList>
    </citation>
    <scope>NUCLEOTIDE SEQUENCE [LARGE SCALE GENOMIC DNA]</scope>
    <source>
        <strain evidence="3 4">IFO13584</strain>
    </source>
</reference>
<dbReference type="GO" id="GO:0016616">
    <property type="term" value="F:oxidoreductase activity, acting on the CH-OH group of donors, NAD or NADP as acceptor"/>
    <property type="evidence" value="ECO:0007669"/>
    <property type="project" value="TreeGrafter"/>
</dbReference>
<protein>
    <recommendedName>
        <fullName evidence="5">Short-chain dehydrogenase</fullName>
    </recommendedName>
</protein>
<evidence type="ECO:0000313" key="3">
    <source>
        <dbReference type="EMBL" id="KFL31216.1"/>
    </source>
</evidence>
<evidence type="ECO:0000256" key="2">
    <source>
        <dbReference type="ARBA" id="ARBA00023002"/>
    </source>
</evidence>
<gene>
    <name evidence="3" type="ORF">JP75_09990</name>
</gene>
<name>A0A087M2W3_9HYPH</name>
<accession>A0A087M2W3</accession>
<dbReference type="RefSeq" id="WP_035082321.1">
    <property type="nucleotide sequence ID" value="NZ_JQGC01000007.1"/>
</dbReference>
<dbReference type="PANTHER" id="PTHR42760">
    <property type="entry name" value="SHORT-CHAIN DEHYDROGENASES/REDUCTASES FAMILY MEMBER"/>
    <property type="match status" value="1"/>
</dbReference>
<organism evidence="3 4">
    <name type="scientific">Devosia riboflavina</name>
    <dbReference type="NCBI Taxonomy" id="46914"/>
    <lineage>
        <taxon>Bacteria</taxon>
        <taxon>Pseudomonadati</taxon>
        <taxon>Pseudomonadota</taxon>
        <taxon>Alphaproteobacteria</taxon>
        <taxon>Hyphomicrobiales</taxon>
        <taxon>Devosiaceae</taxon>
        <taxon>Devosia</taxon>
    </lineage>
</organism>
<sequence>MSDLFSVAGKVVVLTGGLGQLGREFTTSLAKAGARVAVYSRRSITQEKFDELFPGLGENVRIYEASVTDKAAIEAATDKVIADWGVPDVLVNNAGIDSKPDGGAEQNAPFEVYPQKFWDEIIDTNLTGVMLCSQVVGAKMAEKGRGSIINVGSIYGIVSPNQALYAYREKRDGVPFIKAVSYAASKSGLVNLTRYVATYWAEKNVRCNLISFGGVKTGSFDKEFVDNFLERVPMRRQAEKGEYNGVIQFLASDASSYMTGSNVVVDGGFTAW</sequence>
<evidence type="ECO:0000313" key="4">
    <source>
        <dbReference type="Proteomes" id="UP000028981"/>
    </source>
</evidence>
<dbReference type="InterPro" id="IPR036291">
    <property type="entry name" value="NAD(P)-bd_dom_sf"/>
</dbReference>
<dbReference type="PRINTS" id="PR00081">
    <property type="entry name" value="GDHRDH"/>
</dbReference>
<evidence type="ECO:0000256" key="1">
    <source>
        <dbReference type="ARBA" id="ARBA00006484"/>
    </source>
</evidence>
<dbReference type="InterPro" id="IPR002347">
    <property type="entry name" value="SDR_fam"/>
</dbReference>
<dbReference type="PANTHER" id="PTHR42760:SF133">
    <property type="entry name" value="3-OXOACYL-[ACYL-CARRIER-PROTEIN] REDUCTASE"/>
    <property type="match status" value="1"/>
</dbReference>
<dbReference type="SUPFAM" id="SSF51735">
    <property type="entry name" value="NAD(P)-binding Rossmann-fold domains"/>
    <property type="match status" value="1"/>
</dbReference>
<dbReference type="OrthoDB" id="9803333at2"/>
<dbReference type="STRING" id="46914.JP75_09990"/>
<evidence type="ECO:0008006" key="5">
    <source>
        <dbReference type="Google" id="ProtNLM"/>
    </source>
</evidence>
<comment type="similarity">
    <text evidence="1">Belongs to the short-chain dehydrogenases/reductases (SDR) family.</text>
</comment>
<keyword evidence="2" id="KW-0560">Oxidoreductase</keyword>
<keyword evidence="4" id="KW-1185">Reference proteome</keyword>
<dbReference type="FunFam" id="3.40.50.720:FF:000084">
    <property type="entry name" value="Short-chain dehydrogenase reductase"/>
    <property type="match status" value="1"/>
</dbReference>
<proteinExistence type="inferred from homology"/>
<dbReference type="Pfam" id="PF13561">
    <property type="entry name" value="adh_short_C2"/>
    <property type="match status" value="1"/>
</dbReference>
<dbReference type="AlphaFoldDB" id="A0A087M2W3"/>
<dbReference type="Proteomes" id="UP000028981">
    <property type="component" value="Unassembled WGS sequence"/>
</dbReference>
<dbReference type="Gene3D" id="3.40.50.720">
    <property type="entry name" value="NAD(P)-binding Rossmann-like Domain"/>
    <property type="match status" value="1"/>
</dbReference>
<comment type="caution">
    <text evidence="3">The sequence shown here is derived from an EMBL/GenBank/DDBJ whole genome shotgun (WGS) entry which is preliminary data.</text>
</comment>
<dbReference type="PRINTS" id="PR00080">
    <property type="entry name" value="SDRFAMILY"/>
</dbReference>
<dbReference type="EMBL" id="JQGC01000007">
    <property type="protein sequence ID" value="KFL31216.1"/>
    <property type="molecule type" value="Genomic_DNA"/>
</dbReference>